<accession>A0A3P7LWH6</accession>
<protein>
    <submittedName>
        <fullName evidence="1">Uncharacterized protein</fullName>
    </submittedName>
</protein>
<gene>
    <name evidence="1" type="ORF">DILT_LOCUS10279</name>
</gene>
<evidence type="ECO:0000313" key="1">
    <source>
        <dbReference type="EMBL" id="VDN14448.1"/>
    </source>
</evidence>
<sequence>MPDLPGALHGMACSSFIVLQAAKQGSPGTLTTAASSPIILAKLAFSIADVLLVDWIAQQLERMDCPEFVEACLNFGYLHTFAQLPRF</sequence>
<dbReference type="Proteomes" id="UP000281553">
    <property type="component" value="Unassembled WGS sequence"/>
</dbReference>
<name>A0A3P7LWH6_DIBLA</name>
<reference evidence="1 2" key="1">
    <citation type="submission" date="2018-11" db="EMBL/GenBank/DDBJ databases">
        <authorList>
            <consortium name="Pathogen Informatics"/>
        </authorList>
    </citation>
    <scope>NUCLEOTIDE SEQUENCE [LARGE SCALE GENOMIC DNA]</scope>
</reference>
<organism evidence="1 2">
    <name type="scientific">Dibothriocephalus latus</name>
    <name type="common">Fish tapeworm</name>
    <name type="synonym">Diphyllobothrium latum</name>
    <dbReference type="NCBI Taxonomy" id="60516"/>
    <lineage>
        <taxon>Eukaryota</taxon>
        <taxon>Metazoa</taxon>
        <taxon>Spiralia</taxon>
        <taxon>Lophotrochozoa</taxon>
        <taxon>Platyhelminthes</taxon>
        <taxon>Cestoda</taxon>
        <taxon>Eucestoda</taxon>
        <taxon>Diphyllobothriidea</taxon>
        <taxon>Diphyllobothriidae</taxon>
        <taxon>Dibothriocephalus</taxon>
    </lineage>
</organism>
<evidence type="ECO:0000313" key="2">
    <source>
        <dbReference type="Proteomes" id="UP000281553"/>
    </source>
</evidence>
<proteinExistence type="predicted"/>
<keyword evidence="2" id="KW-1185">Reference proteome</keyword>
<dbReference type="AlphaFoldDB" id="A0A3P7LWH6"/>
<dbReference type="EMBL" id="UYRU01059305">
    <property type="protein sequence ID" value="VDN14448.1"/>
    <property type="molecule type" value="Genomic_DNA"/>
</dbReference>